<gene>
    <name evidence="4" type="ORF">E2C01_031623</name>
</gene>
<proteinExistence type="predicted"/>
<dbReference type="CDD" id="cd07066">
    <property type="entry name" value="CRD_FZ"/>
    <property type="match status" value="1"/>
</dbReference>
<keyword evidence="5" id="KW-1185">Reference proteome</keyword>
<accession>A0A5B7EYL3</accession>
<organism evidence="4 5">
    <name type="scientific">Portunus trituberculatus</name>
    <name type="common">Swimming crab</name>
    <name type="synonym">Neptunus trituberculatus</name>
    <dbReference type="NCBI Taxonomy" id="210409"/>
    <lineage>
        <taxon>Eukaryota</taxon>
        <taxon>Metazoa</taxon>
        <taxon>Ecdysozoa</taxon>
        <taxon>Arthropoda</taxon>
        <taxon>Crustacea</taxon>
        <taxon>Multicrustacea</taxon>
        <taxon>Malacostraca</taxon>
        <taxon>Eumalacostraca</taxon>
        <taxon>Eucarida</taxon>
        <taxon>Decapoda</taxon>
        <taxon>Pleocyemata</taxon>
        <taxon>Brachyura</taxon>
        <taxon>Eubrachyura</taxon>
        <taxon>Portunoidea</taxon>
        <taxon>Portunidae</taxon>
        <taxon>Portuninae</taxon>
        <taxon>Portunus</taxon>
    </lineage>
</organism>
<feature type="domain" description="FZ" evidence="3">
    <location>
        <begin position="1"/>
        <end position="92"/>
    </location>
</feature>
<dbReference type="Pfam" id="PF01392">
    <property type="entry name" value="Fz"/>
    <property type="match status" value="1"/>
</dbReference>
<comment type="caution">
    <text evidence="2">Lacks conserved residue(s) required for the propagation of feature annotation.</text>
</comment>
<name>A0A5B7EYL3_PORTR</name>
<comment type="caution">
    <text evidence="4">The sequence shown here is derived from an EMBL/GenBank/DDBJ whole genome shotgun (WGS) entry which is preliminary data.</text>
</comment>
<dbReference type="EMBL" id="VSRR010003982">
    <property type="protein sequence ID" value="MPC38119.1"/>
    <property type="molecule type" value="Genomic_DNA"/>
</dbReference>
<evidence type="ECO:0000256" key="2">
    <source>
        <dbReference type="PROSITE-ProRule" id="PRU00090"/>
    </source>
</evidence>
<dbReference type="Gene3D" id="1.10.2000.10">
    <property type="entry name" value="Frizzled cysteine-rich domain"/>
    <property type="match status" value="1"/>
</dbReference>
<dbReference type="Proteomes" id="UP000324222">
    <property type="component" value="Unassembled WGS sequence"/>
</dbReference>
<dbReference type="InterPro" id="IPR020067">
    <property type="entry name" value="Frizzled_dom"/>
</dbReference>
<evidence type="ECO:0000256" key="1">
    <source>
        <dbReference type="ARBA" id="ARBA00023157"/>
    </source>
</evidence>
<protein>
    <recommendedName>
        <fullName evidence="3">FZ domain-containing protein</fullName>
    </recommendedName>
</protein>
<dbReference type="SUPFAM" id="SSF63501">
    <property type="entry name" value="Frizzled cysteine-rich domain"/>
    <property type="match status" value="1"/>
</dbReference>
<evidence type="ECO:0000313" key="4">
    <source>
        <dbReference type="EMBL" id="MPC38119.1"/>
    </source>
</evidence>
<evidence type="ECO:0000259" key="3">
    <source>
        <dbReference type="PROSITE" id="PS50038"/>
    </source>
</evidence>
<keyword evidence="1" id="KW-1015">Disulfide bond</keyword>
<evidence type="ECO:0000313" key="5">
    <source>
        <dbReference type="Proteomes" id="UP000324222"/>
    </source>
</evidence>
<dbReference type="PROSITE" id="PS50038">
    <property type="entry name" value="FZ"/>
    <property type="match status" value="1"/>
</dbReference>
<sequence length="95" mass="10506">MHNISRDSTQVIDSECHPLAQEFLCELLQPDCRRAQTMSPSGVFEDLLVSPCRDFCEEVMSACISSLPARLKRAVNCSALPTLNADHECTTKPVP</sequence>
<dbReference type="InterPro" id="IPR036790">
    <property type="entry name" value="Frizzled_dom_sf"/>
</dbReference>
<dbReference type="OrthoDB" id="5985572at2759"/>
<reference evidence="4 5" key="1">
    <citation type="submission" date="2019-05" db="EMBL/GenBank/DDBJ databases">
        <title>Another draft genome of Portunus trituberculatus and its Hox gene families provides insights of decapod evolution.</title>
        <authorList>
            <person name="Jeong J.-H."/>
            <person name="Song I."/>
            <person name="Kim S."/>
            <person name="Choi T."/>
            <person name="Kim D."/>
            <person name="Ryu S."/>
            <person name="Kim W."/>
        </authorList>
    </citation>
    <scope>NUCLEOTIDE SEQUENCE [LARGE SCALE GENOMIC DNA]</scope>
    <source>
        <tissue evidence="4">Muscle</tissue>
    </source>
</reference>
<dbReference type="AlphaFoldDB" id="A0A5B7EYL3"/>